<evidence type="ECO:0008006" key="3">
    <source>
        <dbReference type="Google" id="ProtNLM"/>
    </source>
</evidence>
<dbReference type="InterPro" id="IPR017438">
    <property type="entry name" value="ATP-NAD_kinase_N"/>
</dbReference>
<dbReference type="PANTHER" id="PTHR13158">
    <property type="match status" value="1"/>
</dbReference>
<evidence type="ECO:0000313" key="2">
    <source>
        <dbReference type="Proteomes" id="UP000678393"/>
    </source>
</evidence>
<dbReference type="GO" id="GO:0005739">
    <property type="term" value="C:mitochondrion"/>
    <property type="evidence" value="ECO:0007669"/>
    <property type="project" value="TreeGrafter"/>
</dbReference>
<organism evidence="1 2">
    <name type="scientific">Candidula unifasciata</name>
    <dbReference type="NCBI Taxonomy" id="100452"/>
    <lineage>
        <taxon>Eukaryota</taxon>
        <taxon>Metazoa</taxon>
        <taxon>Spiralia</taxon>
        <taxon>Lophotrochozoa</taxon>
        <taxon>Mollusca</taxon>
        <taxon>Gastropoda</taxon>
        <taxon>Heterobranchia</taxon>
        <taxon>Euthyneura</taxon>
        <taxon>Panpulmonata</taxon>
        <taxon>Eupulmonata</taxon>
        <taxon>Stylommatophora</taxon>
        <taxon>Helicina</taxon>
        <taxon>Helicoidea</taxon>
        <taxon>Geomitridae</taxon>
        <taxon>Candidula</taxon>
    </lineage>
</organism>
<protein>
    <recommendedName>
        <fullName evidence="3">NAD(+) kinase</fullName>
    </recommendedName>
</protein>
<sequence length="471" mass="53951">MQNTTAHKVFHLKNGLRQTVTNLLNRHCWQIIKLINGPVKPYFGPTCSERIVRYHCNYGLDVANKTSQTDKLRRMDLKLKEDKVPVFQPKHAVILTKMTRYEYERKICHGMSDTEFREYLDSKDSDYLGLLERHRNHYAALEIVQKELIKANIETRIVHRFDLNQSVVDWADVVFTAGGDGTYLLAANKFINTSKPLIGINTDPERSEGHLCLPKNDYAAPKFGNALKRLLAGEFGWKWRQRIEVTMSGRHINDDPVELHDQQLIFPEHRFTEHIAEDEEVRLLRQSAPEKMQFPSRKLPCLALNEVFVGESLSARVSYYEITTDTTPKEKQKSSGVTICTGTGSSSWHFHINQLSLDSVEKILDIANQVSGSSFPVRDKEMTEKVMDTFNKTLRFDPSDPLMAYTIRDPVRNAVYKAEHTGGFSKKLTIRSRMWDACLVIDGGMSFKFNDGAIATFQIAENNALRTVTFD</sequence>
<dbReference type="EMBL" id="CAJHNH020000870">
    <property type="protein sequence ID" value="CAG5120285.1"/>
    <property type="molecule type" value="Genomic_DNA"/>
</dbReference>
<dbReference type="GO" id="GO:0003951">
    <property type="term" value="F:NAD+ kinase activity"/>
    <property type="evidence" value="ECO:0007669"/>
    <property type="project" value="InterPro"/>
</dbReference>
<dbReference type="PANTHER" id="PTHR13158:SF5">
    <property type="entry name" value="NAD KINASE 2, MITOCHONDRIAL"/>
    <property type="match status" value="1"/>
</dbReference>
<dbReference type="Gene3D" id="3.40.50.10330">
    <property type="entry name" value="Probable inorganic polyphosphate/atp-NAD kinase, domain 1"/>
    <property type="match status" value="1"/>
</dbReference>
<keyword evidence="2" id="KW-1185">Reference proteome</keyword>
<dbReference type="InterPro" id="IPR016064">
    <property type="entry name" value="NAD/diacylglycerol_kinase_sf"/>
</dbReference>
<dbReference type="InterPro" id="IPR017437">
    <property type="entry name" value="ATP-NAD_kinase_PpnK-typ_C"/>
</dbReference>
<name>A0A8S3YXA4_9EUPU</name>
<comment type="caution">
    <text evidence="1">The sequence shown here is derived from an EMBL/GenBank/DDBJ whole genome shotgun (WGS) entry which is preliminary data.</text>
</comment>
<dbReference type="Gene3D" id="2.60.200.30">
    <property type="entry name" value="Probable inorganic polyphosphate/atp-NAD kinase, domain 2"/>
    <property type="match status" value="1"/>
</dbReference>
<dbReference type="GO" id="GO:0019674">
    <property type="term" value="P:NAD+ metabolic process"/>
    <property type="evidence" value="ECO:0007669"/>
    <property type="project" value="InterPro"/>
</dbReference>
<dbReference type="SUPFAM" id="SSF111331">
    <property type="entry name" value="NAD kinase/diacylglycerol kinase-like"/>
    <property type="match status" value="1"/>
</dbReference>
<dbReference type="OrthoDB" id="185618at2759"/>
<dbReference type="Proteomes" id="UP000678393">
    <property type="component" value="Unassembled WGS sequence"/>
</dbReference>
<reference evidence="1" key="1">
    <citation type="submission" date="2021-04" db="EMBL/GenBank/DDBJ databases">
        <authorList>
            <consortium name="Molecular Ecology Group"/>
        </authorList>
    </citation>
    <scope>NUCLEOTIDE SEQUENCE</scope>
</reference>
<proteinExistence type="predicted"/>
<evidence type="ECO:0000313" key="1">
    <source>
        <dbReference type="EMBL" id="CAG5120285.1"/>
    </source>
</evidence>
<dbReference type="AlphaFoldDB" id="A0A8S3YXA4"/>
<gene>
    <name evidence="1" type="ORF">CUNI_LOCUS5843</name>
</gene>
<accession>A0A8S3YXA4</accession>